<keyword evidence="2" id="KW-1185">Reference proteome</keyword>
<accession>A0ACC3N296</accession>
<evidence type="ECO:0000313" key="2">
    <source>
        <dbReference type="Proteomes" id="UP001281147"/>
    </source>
</evidence>
<reference evidence="1" key="1">
    <citation type="submission" date="2023-07" db="EMBL/GenBank/DDBJ databases">
        <title>Black Yeasts Isolated from many extreme environments.</title>
        <authorList>
            <person name="Coleine C."/>
            <person name="Stajich J.E."/>
            <person name="Selbmann L."/>
        </authorList>
    </citation>
    <scope>NUCLEOTIDE SEQUENCE</scope>
    <source>
        <strain evidence="1">CCFEE 5714</strain>
    </source>
</reference>
<gene>
    <name evidence="1" type="primary">REI1_2</name>
    <name evidence="1" type="ORF">LTR37_011929</name>
</gene>
<proteinExistence type="predicted"/>
<sequence>MATLAQTQPAAANGPAHPFTCNTCQVAFRSSDLQRTHMQSDWHRYNLKRRVASLPPLTSETFAEKVIANKASAAATAARASFEKRCEACEKTFYSDGAYLNHLNSQKHRLLAARWSARGTGAETDSLVDSTFSLGEPMDAQSTTTESTVNVAGLEEGERARAEEEFEEVVEGMKHTGLEQEPPTDPLSARPKAPTPTTAQIQVEHPMSPAKELGGDDYEHKADLKQCLFCNYASPTIDLNVHHMGRQHGFFIPERDYLVDLNGLINYLSETILVLHACLFCHKNFHTSSGVQTHMRDRGHCMIAYATEDEQLDVGEFYDFRSTYSDEEDEDMEGETEEANGGVSLGVKRGVKTTVQNGEGEDVEMDGDDEGWESDSTLSSVPTDEITSVPIDQEHKYAKLDLHKHHSHTDPRPHKNTDGFHSHAHHTPHAVYHDEYELHLPSGRTAGHRSLRAYYRQNLRNYPTPEERAQQQLLTQASSAEEDEATSETTETQGRGRQVVSRANGGMGMIGVSDAKKREIRAVEKRDLKKQQRAQNRYQAGNEKRHNFQKHFRDPLLQ</sequence>
<comment type="caution">
    <text evidence="1">The sequence shown here is derived from an EMBL/GenBank/DDBJ whole genome shotgun (WGS) entry which is preliminary data.</text>
</comment>
<protein>
    <submittedName>
        <fullName evidence="1">Pre-60S factor rei1</fullName>
    </submittedName>
</protein>
<evidence type="ECO:0000313" key="1">
    <source>
        <dbReference type="EMBL" id="KAK3707752.1"/>
    </source>
</evidence>
<organism evidence="1 2">
    <name type="scientific">Vermiconidia calcicola</name>
    <dbReference type="NCBI Taxonomy" id="1690605"/>
    <lineage>
        <taxon>Eukaryota</taxon>
        <taxon>Fungi</taxon>
        <taxon>Dikarya</taxon>
        <taxon>Ascomycota</taxon>
        <taxon>Pezizomycotina</taxon>
        <taxon>Dothideomycetes</taxon>
        <taxon>Dothideomycetidae</taxon>
        <taxon>Mycosphaerellales</taxon>
        <taxon>Extremaceae</taxon>
        <taxon>Vermiconidia</taxon>
    </lineage>
</organism>
<dbReference type="Proteomes" id="UP001281147">
    <property type="component" value="Unassembled WGS sequence"/>
</dbReference>
<name>A0ACC3N296_9PEZI</name>
<dbReference type="EMBL" id="JAUTXU010000107">
    <property type="protein sequence ID" value="KAK3707752.1"/>
    <property type="molecule type" value="Genomic_DNA"/>
</dbReference>